<organism evidence="1 2">
    <name type="scientific">Croceicoccus naphthovorans</name>
    <dbReference type="NCBI Taxonomy" id="1348774"/>
    <lineage>
        <taxon>Bacteria</taxon>
        <taxon>Pseudomonadati</taxon>
        <taxon>Pseudomonadota</taxon>
        <taxon>Alphaproteobacteria</taxon>
        <taxon>Sphingomonadales</taxon>
        <taxon>Erythrobacteraceae</taxon>
        <taxon>Croceicoccus</taxon>
    </lineage>
</organism>
<evidence type="ECO:0000313" key="2">
    <source>
        <dbReference type="Proteomes" id="UP000035287"/>
    </source>
</evidence>
<dbReference type="AlphaFoldDB" id="A0A0G3XFI6"/>
<dbReference type="EMBL" id="CP011770">
    <property type="protein sequence ID" value="AKM09379.1"/>
    <property type="molecule type" value="Genomic_DNA"/>
</dbReference>
<proteinExistence type="predicted"/>
<name>A0A0G3XFI6_9SPHN</name>
<accession>A0A0G3XFI6</accession>
<reference evidence="1 2" key="1">
    <citation type="submission" date="2015-06" db="EMBL/GenBank/DDBJ databases">
        <authorList>
            <person name="Zeng Y."/>
            <person name="Huang Y."/>
        </authorList>
    </citation>
    <scope>NUCLEOTIDE SEQUENCE [LARGE SCALE GENOMIC DNA]</scope>
    <source>
        <strain evidence="1 2">PQ-2</strain>
    </source>
</reference>
<dbReference type="OrthoDB" id="8481307at2"/>
<gene>
    <name evidence="1" type="ORF">AB433_04280</name>
</gene>
<dbReference type="PATRIC" id="fig|1348774.3.peg.895"/>
<keyword evidence="2" id="KW-1185">Reference proteome</keyword>
<dbReference type="Proteomes" id="UP000035287">
    <property type="component" value="Chromosome"/>
</dbReference>
<dbReference type="KEGG" id="cna:AB433_04280"/>
<sequence length="89" mass="10421">MGSPVERERRRRIKLAVWAYAYEIKSNPLVPDGVFDEEALKVDLSVDTGRPDLDAWFRANFQPHTGSWVWRHPEPGKLNRLYRQAKESL</sequence>
<dbReference type="RefSeq" id="WP_047820069.1">
    <property type="nucleotide sequence ID" value="NZ_CP011770.1"/>
</dbReference>
<evidence type="ECO:0000313" key="1">
    <source>
        <dbReference type="EMBL" id="AKM09379.1"/>
    </source>
</evidence>
<protein>
    <submittedName>
        <fullName evidence="1">Uncharacterized protein</fullName>
    </submittedName>
</protein>